<organism evidence="1 2">
    <name type="scientific">Smallanthus sonchifolius</name>
    <dbReference type="NCBI Taxonomy" id="185202"/>
    <lineage>
        <taxon>Eukaryota</taxon>
        <taxon>Viridiplantae</taxon>
        <taxon>Streptophyta</taxon>
        <taxon>Embryophyta</taxon>
        <taxon>Tracheophyta</taxon>
        <taxon>Spermatophyta</taxon>
        <taxon>Magnoliopsida</taxon>
        <taxon>eudicotyledons</taxon>
        <taxon>Gunneridae</taxon>
        <taxon>Pentapetalae</taxon>
        <taxon>asterids</taxon>
        <taxon>campanulids</taxon>
        <taxon>Asterales</taxon>
        <taxon>Asteraceae</taxon>
        <taxon>Asteroideae</taxon>
        <taxon>Heliantheae alliance</taxon>
        <taxon>Millerieae</taxon>
        <taxon>Smallanthus</taxon>
    </lineage>
</organism>
<proteinExistence type="predicted"/>
<evidence type="ECO:0000313" key="2">
    <source>
        <dbReference type="Proteomes" id="UP001056120"/>
    </source>
</evidence>
<name>A0ACB9HI39_9ASTR</name>
<evidence type="ECO:0000313" key="1">
    <source>
        <dbReference type="EMBL" id="KAI3794517.1"/>
    </source>
</evidence>
<protein>
    <submittedName>
        <fullName evidence="1">Uncharacterized protein</fullName>
    </submittedName>
</protein>
<accession>A0ACB9HI39</accession>
<dbReference type="Proteomes" id="UP001056120">
    <property type="component" value="Linkage Group LG12"/>
</dbReference>
<gene>
    <name evidence="1" type="ORF">L1987_37149</name>
</gene>
<comment type="caution">
    <text evidence="1">The sequence shown here is derived from an EMBL/GenBank/DDBJ whole genome shotgun (WGS) entry which is preliminary data.</text>
</comment>
<keyword evidence="2" id="KW-1185">Reference proteome</keyword>
<reference evidence="1 2" key="2">
    <citation type="journal article" date="2022" name="Mol. Ecol. Resour.">
        <title>The genomes of chicory, endive, great burdock and yacon provide insights into Asteraceae paleo-polyploidization history and plant inulin production.</title>
        <authorList>
            <person name="Fan W."/>
            <person name="Wang S."/>
            <person name="Wang H."/>
            <person name="Wang A."/>
            <person name="Jiang F."/>
            <person name="Liu H."/>
            <person name="Zhao H."/>
            <person name="Xu D."/>
            <person name="Zhang Y."/>
        </authorList>
    </citation>
    <scope>NUCLEOTIDE SEQUENCE [LARGE SCALE GENOMIC DNA]</scope>
    <source>
        <strain evidence="2">cv. Yunnan</strain>
        <tissue evidence="1">Leaves</tissue>
    </source>
</reference>
<dbReference type="EMBL" id="CM042029">
    <property type="protein sequence ID" value="KAI3794517.1"/>
    <property type="molecule type" value="Genomic_DNA"/>
</dbReference>
<sequence length="247" mass="27863">MVFLFCNYVEFAKLFDGWVLSWIRLSTTIVCKMGEKSDSKKVSSPYVVLENRPLDQWKVTELKEELKKRKLMTKGLKEELVKRLDEAVRAEMDEAKQNLENDFNSEAEPMVQSDFAENTTDVMDHTGGGNEKLQESNMVHELDNKNDEKTDVEMGLDTVHTKDGLQSLAEKTVTEDEVGVVSTEVEAFQVVQEITVETTVMVTEESGGNSDQLPRNTEPKPGPRSSIQERAEPDSSDPISGKQVDER</sequence>
<reference evidence="2" key="1">
    <citation type="journal article" date="2022" name="Mol. Ecol. Resour.">
        <title>The genomes of chicory, endive, great burdock and yacon provide insights into Asteraceae palaeo-polyploidization history and plant inulin production.</title>
        <authorList>
            <person name="Fan W."/>
            <person name="Wang S."/>
            <person name="Wang H."/>
            <person name="Wang A."/>
            <person name="Jiang F."/>
            <person name="Liu H."/>
            <person name="Zhao H."/>
            <person name="Xu D."/>
            <person name="Zhang Y."/>
        </authorList>
    </citation>
    <scope>NUCLEOTIDE SEQUENCE [LARGE SCALE GENOMIC DNA]</scope>
    <source>
        <strain evidence="2">cv. Yunnan</strain>
    </source>
</reference>